<dbReference type="InParanoid" id="G0P4W7"/>
<feature type="region of interest" description="Disordered" evidence="1">
    <location>
        <begin position="68"/>
        <end position="227"/>
    </location>
</feature>
<dbReference type="OMA" id="INAPCHS"/>
<feature type="compositionally biased region" description="Acidic residues" evidence="1">
    <location>
        <begin position="218"/>
        <end position="227"/>
    </location>
</feature>
<keyword evidence="2" id="KW-0732">Signal</keyword>
<dbReference type="FunCoup" id="G0P4W7">
    <property type="interactions" value="227"/>
</dbReference>
<keyword evidence="4" id="KW-1185">Reference proteome</keyword>
<gene>
    <name evidence="3" type="ORF">CAEBREN_24364</name>
</gene>
<evidence type="ECO:0000256" key="2">
    <source>
        <dbReference type="SAM" id="SignalP"/>
    </source>
</evidence>
<evidence type="ECO:0000313" key="3">
    <source>
        <dbReference type="EMBL" id="EGT45121.1"/>
    </source>
</evidence>
<organism evidence="4">
    <name type="scientific">Caenorhabditis brenneri</name>
    <name type="common">Nematode worm</name>
    <dbReference type="NCBI Taxonomy" id="135651"/>
    <lineage>
        <taxon>Eukaryota</taxon>
        <taxon>Metazoa</taxon>
        <taxon>Ecdysozoa</taxon>
        <taxon>Nematoda</taxon>
        <taxon>Chromadorea</taxon>
        <taxon>Rhabditida</taxon>
        <taxon>Rhabditina</taxon>
        <taxon>Rhabditomorpha</taxon>
        <taxon>Rhabditoidea</taxon>
        <taxon>Rhabditidae</taxon>
        <taxon>Peloderinae</taxon>
        <taxon>Caenorhabditis</taxon>
    </lineage>
</organism>
<dbReference type="Proteomes" id="UP000008068">
    <property type="component" value="Unassembled WGS sequence"/>
</dbReference>
<dbReference type="AlphaFoldDB" id="G0P4W7"/>
<protein>
    <submittedName>
        <fullName evidence="3">Uncharacterized protein</fullName>
    </submittedName>
</protein>
<feature type="compositionally biased region" description="Basic and acidic residues" evidence="1">
    <location>
        <begin position="163"/>
        <end position="186"/>
    </location>
</feature>
<dbReference type="HOGENOM" id="CLU_1220630_0_0_1"/>
<feature type="signal peptide" evidence="2">
    <location>
        <begin position="1"/>
        <end position="23"/>
    </location>
</feature>
<dbReference type="EMBL" id="GL380070">
    <property type="protein sequence ID" value="EGT45121.1"/>
    <property type="molecule type" value="Genomic_DNA"/>
</dbReference>
<feature type="compositionally biased region" description="Basic and acidic residues" evidence="1">
    <location>
        <begin position="100"/>
        <end position="145"/>
    </location>
</feature>
<feature type="compositionally biased region" description="Basic and acidic residues" evidence="1">
    <location>
        <begin position="197"/>
        <end position="212"/>
    </location>
</feature>
<reference evidence="4" key="1">
    <citation type="submission" date="2011-07" db="EMBL/GenBank/DDBJ databases">
        <authorList>
            <consortium name="Caenorhabditis brenneri Sequencing and Analysis Consortium"/>
            <person name="Wilson R.K."/>
        </authorList>
    </citation>
    <scope>NUCLEOTIDE SEQUENCE [LARGE SCALE GENOMIC DNA]</scope>
    <source>
        <strain evidence="4">PB2801</strain>
    </source>
</reference>
<evidence type="ECO:0000313" key="4">
    <source>
        <dbReference type="Proteomes" id="UP000008068"/>
    </source>
</evidence>
<accession>G0P4W7</accession>
<feature type="chain" id="PRO_5003406892" evidence="2">
    <location>
        <begin position="24"/>
        <end position="227"/>
    </location>
</feature>
<name>G0P4W7_CAEBE</name>
<dbReference type="eggNOG" id="ENOG502TJ4F">
    <property type="taxonomic scope" value="Eukaryota"/>
</dbReference>
<evidence type="ECO:0000256" key="1">
    <source>
        <dbReference type="SAM" id="MobiDB-lite"/>
    </source>
</evidence>
<sequence length="227" mass="25835">MFNAFVFNILLVTHFLLLVAVCGKRRNTVSSNILIIQKSTFKTRNNSKPKVKQSSKKVQVKPKVINAPCHSKTSTRNSVPVKRVIGCQPTREDEGMEIETESRTRTNSDEILQKRTTSDEIIKKEQNSKSQEKSRSEKSQKRKETPVLSIRPAVTTKASESSKFQRADEISSKRTHKDQQRTRSESSDESENPSPETSKKSSKNENDDEKTSNLESIQTEDDELIKH</sequence>
<proteinExistence type="predicted"/>
<dbReference type="OrthoDB" id="10589860at2759"/>